<dbReference type="GO" id="GO:0005975">
    <property type="term" value="P:carbohydrate metabolic process"/>
    <property type="evidence" value="ECO:0007669"/>
    <property type="project" value="InterPro"/>
</dbReference>
<proteinExistence type="inferred from homology"/>
<dbReference type="Gene3D" id="3.40.50.720">
    <property type="entry name" value="NAD(P)-binding Rossmann-like Domain"/>
    <property type="match status" value="1"/>
</dbReference>
<keyword evidence="7 13" id="KW-0594">Phospholipid biosynthesis</keyword>
<dbReference type="Pfam" id="PF01210">
    <property type="entry name" value="NAD_Gly3P_dh_N"/>
    <property type="match status" value="1"/>
</dbReference>
<feature type="binding site" evidence="16">
    <location>
        <position position="82"/>
    </location>
    <ligand>
        <name>NAD(+)</name>
        <dbReference type="ChEBI" id="CHEBI:57540"/>
    </ligand>
</feature>
<dbReference type="PROSITE" id="PS00957">
    <property type="entry name" value="NAD_G3PDH"/>
    <property type="match status" value="1"/>
</dbReference>
<sequence>MKVTVIGDGGWGTALAMVLDRNGHETTVWGPFPDYLEEIRSSGENKTYLPGVEVPASLRWTSDHADAVKDAALVVLVVPSRFYKPVVEAFKPFIPADALVVSATKGLDEETHERMSETAEKILGRPVAVLSGPSHAEEVARGVPCAVAIAAKDHAVAEQIQDLFVNDTFRVYTLDDVVGVELGGALKNVIAVAAGISDGMGFGDNSKAALMTRGIAEITRLGTALGAKPETFSGLSGIGDLMVTCMSRHSRNRGVGERLGKGETLEEIMNSMKMVAEGVWNCQAAKELAAEKGVSVPITEQVNAVVHEGKDPRQAVLDLMSRAPKPEGI</sequence>
<evidence type="ECO:0000256" key="14">
    <source>
        <dbReference type="PIRSR" id="PIRSR000114-1"/>
    </source>
</evidence>
<evidence type="ECO:0000256" key="1">
    <source>
        <dbReference type="ARBA" id="ARBA00011009"/>
    </source>
</evidence>
<dbReference type="InterPro" id="IPR008927">
    <property type="entry name" value="6-PGluconate_DH-like_C_sf"/>
</dbReference>
<evidence type="ECO:0000259" key="19">
    <source>
        <dbReference type="Pfam" id="PF07479"/>
    </source>
</evidence>
<dbReference type="PIRSF" id="PIRSF000114">
    <property type="entry name" value="Glycerol-3-P_dh"/>
    <property type="match status" value="1"/>
</dbReference>
<comment type="similarity">
    <text evidence="1 13 17">Belongs to the NAD-dependent glycerol-3-phosphate dehydrogenase family.</text>
</comment>
<evidence type="ECO:0000256" key="6">
    <source>
        <dbReference type="ARBA" id="ARBA00023098"/>
    </source>
</evidence>
<dbReference type="EMBL" id="CAAHFG010000003">
    <property type="protein sequence ID" value="VGO16557.1"/>
    <property type="molecule type" value="Genomic_DNA"/>
</dbReference>
<dbReference type="Gene3D" id="1.10.1040.10">
    <property type="entry name" value="N-(1-d-carboxylethyl)-l-norvaline Dehydrogenase, domain 2"/>
    <property type="match status" value="1"/>
</dbReference>
<organism evidence="20 21">
    <name type="scientific">Pontiella desulfatans</name>
    <dbReference type="NCBI Taxonomy" id="2750659"/>
    <lineage>
        <taxon>Bacteria</taxon>
        <taxon>Pseudomonadati</taxon>
        <taxon>Kiritimatiellota</taxon>
        <taxon>Kiritimatiellia</taxon>
        <taxon>Kiritimatiellales</taxon>
        <taxon>Pontiellaceae</taxon>
        <taxon>Pontiella</taxon>
    </lineage>
</organism>
<dbReference type="InterPro" id="IPR011128">
    <property type="entry name" value="G3P_DH_NAD-dep_N"/>
</dbReference>
<feature type="domain" description="Glycerol-3-phosphate dehydrogenase NAD-dependent N-terminal" evidence="18">
    <location>
        <begin position="2"/>
        <end position="156"/>
    </location>
</feature>
<dbReference type="SUPFAM" id="SSF51735">
    <property type="entry name" value="NAD(P)-binding Rossmann-fold domains"/>
    <property type="match status" value="1"/>
</dbReference>
<evidence type="ECO:0000259" key="18">
    <source>
        <dbReference type="Pfam" id="PF01210"/>
    </source>
</evidence>
<feature type="binding site" evidence="13">
    <location>
        <position position="11"/>
    </location>
    <ligand>
        <name>NADPH</name>
        <dbReference type="ChEBI" id="CHEBI:57783"/>
    </ligand>
</feature>
<dbReference type="RefSeq" id="WP_246046743.1">
    <property type="nucleotide sequence ID" value="NZ_CAAHFG010000003.1"/>
</dbReference>
<feature type="binding site" evidence="15">
    <location>
        <begin position="251"/>
        <end position="252"/>
    </location>
    <ligand>
        <name>substrate</name>
    </ligand>
</feature>
<accession>A0A6C2UA06</accession>
<dbReference type="PANTHER" id="PTHR11728:SF1">
    <property type="entry name" value="GLYCEROL-3-PHOSPHATE DEHYDROGENASE [NAD(+)] 2, CHLOROPLASTIC"/>
    <property type="match status" value="1"/>
</dbReference>
<feature type="binding site" evidence="13">
    <location>
        <position position="240"/>
    </location>
    <ligand>
        <name>sn-glycerol 3-phosphate</name>
        <dbReference type="ChEBI" id="CHEBI:57597"/>
    </ligand>
</feature>
<dbReference type="InterPro" id="IPR006109">
    <property type="entry name" value="G3P_DH_NAD-dep_C"/>
</dbReference>
<feature type="binding site" evidence="13">
    <location>
        <position position="134"/>
    </location>
    <ligand>
        <name>sn-glycerol 3-phosphate</name>
        <dbReference type="ChEBI" id="CHEBI:57597"/>
    </ligand>
</feature>
<keyword evidence="5 13" id="KW-0520">NAD</keyword>
<gene>
    <name evidence="13 20" type="primary">gpsA</name>
    <name evidence="20" type="ORF">PDESU_05148</name>
</gene>
<dbReference type="FunFam" id="1.10.1040.10:FF:000001">
    <property type="entry name" value="Glycerol-3-phosphate dehydrogenase [NAD(P)+]"/>
    <property type="match status" value="1"/>
</dbReference>
<evidence type="ECO:0000256" key="3">
    <source>
        <dbReference type="ARBA" id="ARBA00022857"/>
    </source>
</evidence>
<keyword evidence="3 13" id="KW-0521">NADP</keyword>
<evidence type="ECO:0000256" key="15">
    <source>
        <dbReference type="PIRSR" id="PIRSR000114-2"/>
    </source>
</evidence>
<feature type="binding site" evidence="16">
    <location>
        <position position="251"/>
    </location>
    <ligand>
        <name>NAD(+)</name>
        <dbReference type="ChEBI" id="CHEBI:57540"/>
    </ligand>
</feature>
<dbReference type="GO" id="GO:0006650">
    <property type="term" value="P:glycerophospholipid metabolic process"/>
    <property type="evidence" value="ECO:0007669"/>
    <property type="project" value="UniProtKB-UniRule"/>
</dbReference>
<evidence type="ECO:0000256" key="8">
    <source>
        <dbReference type="ARBA" id="ARBA00023264"/>
    </source>
</evidence>
<dbReference type="GO" id="GO:0046167">
    <property type="term" value="P:glycerol-3-phosphate biosynthetic process"/>
    <property type="evidence" value="ECO:0007669"/>
    <property type="project" value="UniProtKB-UniRule"/>
</dbReference>
<evidence type="ECO:0000256" key="12">
    <source>
        <dbReference type="ARBA" id="ARBA00080511"/>
    </source>
</evidence>
<feature type="binding site" evidence="13">
    <location>
        <position position="105"/>
    </location>
    <ligand>
        <name>NADPH</name>
        <dbReference type="ChEBI" id="CHEBI:57783"/>
    </ligand>
</feature>
<feature type="binding site" evidence="13">
    <location>
        <position position="132"/>
    </location>
    <ligand>
        <name>sn-glycerol 3-phosphate</name>
        <dbReference type="ChEBI" id="CHEBI:57597"/>
    </ligand>
</feature>
<dbReference type="GO" id="GO:0005829">
    <property type="term" value="C:cytosol"/>
    <property type="evidence" value="ECO:0007669"/>
    <property type="project" value="TreeGrafter"/>
</dbReference>
<dbReference type="GO" id="GO:0047952">
    <property type="term" value="F:glycerol-3-phosphate dehydrogenase [NAD(P)+] activity"/>
    <property type="evidence" value="ECO:0007669"/>
    <property type="project" value="UniProtKB-UniRule"/>
</dbReference>
<feature type="binding site" evidence="13">
    <location>
        <position position="48"/>
    </location>
    <ligand>
        <name>NADPH</name>
        <dbReference type="ChEBI" id="CHEBI:57783"/>
    </ligand>
</feature>
<feature type="binding site" evidence="13">
    <location>
        <position position="136"/>
    </location>
    <ligand>
        <name>NADPH</name>
        <dbReference type="ChEBI" id="CHEBI:57783"/>
    </ligand>
</feature>
<comment type="catalytic activity">
    <reaction evidence="9">
        <text>sn-glycerol 3-phosphate + NADP(+) = dihydroxyacetone phosphate + NADPH + H(+)</text>
        <dbReference type="Rhea" id="RHEA:11096"/>
        <dbReference type="ChEBI" id="CHEBI:15378"/>
        <dbReference type="ChEBI" id="CHEBI:57597"/>
        <dbReference type="ChEBI" id="CHEBI:57642"/>
        <dbReference type="ChEBI" id="CHEBI:57783"/>
        <dbReference type="ChEBI" id="CHEBI:58349"/>
        <dbReference type="EC" id="1.1.1.94"/>
    </reaction>
    <physiologicalReaction direction="right-to-left" evidence="9">
        <dbReference type="Rhea" id="RHEA:11098"/>
    </physiologicalReaction>
</comment>
<dbReference type="InterPro" id="IPR013328">
    <property type="entry name" value="6PGD_dom2"/>
</dbReference>
<evidence type="ECO:0000256" key="17">
    <source>
        <dbReference type="RuleBase" id="RU000437"/>
    </source>
</evidence>
<feature type="binding site" evidence="16">
    <location>
        <position position="136"/>
    </location>
    <ligand>
        <name>NAD(+)</name>
        <dbReference type="ChEBI" id="CHEBI:57540"/>
    </ligand>
</feature>
<dbReference type="InterPro" id="IPR006168">
    <property type="entry name" value="G3P_DH_NAD-dep"/>
</dbReference>
<dbReference type="Pfam" id="PF07479">
    <property type="entry name" value="NAD_Gly3P_dh_C"/>
    <property type="match status" value="1"/>
</dbReference>
<dbReference type="EC" id="1.1.1.94" evidence="10 13"/>
<comment type="catalytic activity">
    <reaction evidence="13">
        <text>sn-glycerol 3-phosphate + NAD(+) = dihydroxyacetone phosphate + NADH + H(+)</text>
        <dbReference type="Rhea" id="RHEA:11092"/>
        <dbReference type="ChEBI" id="CHEBI:15378"/>
        <dbReference type="ChEBI" id="CHEBI:57540"/>
        <dbReference type="ChEBI" id="CHEBI:57597"/>
        <dbReference type="ChEBI" id="CHEBI:57642"/>
        <dbReference type="ChEBI" id="CHEBI:57945"/>
        <dbReference type="EC" id="1.1.1.94"/>
    </reaction>
</comment>
<evidence type="ECO:0000256" key="9">
    <source>
        <dbReference type="ARBA" id="ARBA00052716"/>
    </source>
</evidence>
<comment type="subcellular location">
    <subcellularLocation>
        <location evidence="13">Cytoplasm</location>
    </subcellularLocation>
</comment>
<feature type="binding site" evidence="13">
    <location>
        <position position="105"/>
    </location>
    <ligand>
        <name>sn-glycerol 3-phosphate</name>
        <dbReference type="ChEBI" id="CHEBI:57597"/>
    </ligand>
</feature>
<evidence type="ECO:0000313" key="20">
    <source>
        <dbReference type="EMBL" id="VGO16557.1"/>
    </source>
</evidence>
<reference evidence="20 21" key="1">
    <citation type="submission" date="2019-04" db="EMBL/GenBank/DDBJ databases">
        <authorList>
            <person name="Van Vliet M D."/>
        </authorList>
    </citation>
    <scope>NUCLEOTIDE SEQUENCE [LARGE SCALE GENOMIC DNA]</scope>
    <source>
        <strain evidence="20 21">F1</strain>
    </source>
</reference>
<keyword evidence="6 13" id="KW-0443">Lipid metabolism</keyword>
<feature type="binding site" evidence="13">
    <location>
        <position position="250"/>
    </location>
    <ligand>
        <name>sn-glycerol 3-phosphate</name>
        <dbReference type="ChEBI" id="CHEBI:57597"/>
    </ligand>
</feature>
<feature type="domain" description="Glycerol-3-phosphate dehydrogenase NAD-dependent C-terminal" evidence="19">
    <location>
        <begin position="176"/>
        <end position="316"/>
    </location>
</feature>
<keyword evidence="8 13" id="KW-1208">Phospholipid metabolism</keyword>
<name>A0A6C2UA06_PONDE</name>
<comment type="caution">
    <text evidence="13">Lacks conserved residue(s) required for the propagation of feature annotation.</text>
</comment>
<dbReference type="AlphaFoldDB" id="A0A6C2UA06"/>
<dbReference type="PANTHER" id="PTHR11728">
    <property type="entry name" value="GLYCEROL-3-PHOSPHATE DEHYDROGENASE"/>
    <property type="match status" value="1"/>
</dbReference>
<dbReference type="GO" id="GO:0008654">
    <property type="term" value="P:phospholipid biosynthetic process"/>
    <property type="evidence" value="ECO:0007669"/>
    <property type="project" value="UniProtKB-KW"/>
</dbReference>
<comment type="function">
    <text evidence="13">Catalyzes the reduction of the glycolytic intermediate dihydroxyacetone phosphate (DHAP) to sn-glycerol 3-phosphate (G3P), the key precursor for phospholipid synthesis.</text>
</comment>
<evidence type="ECO:0000256" key="11">
    <source>
        <dbReference type="ARBA" id="ARBA00069372"/>
    </source>
</evidence>
<feature type="active site" description="Proton acceptor" evidence="13 14">
    <location>
        <position position="187"/>
    </location>
</feature>
<evidence type="ECO:0000256" key="5">
    <source>
        <dbReference type="ARBA" id="ARBA00023027"/>
    </source>
</evidence>
<dbReference type="SUPFAM" id="SSF48179">
    <property type="entry name" value="6-phosphogluconate dehydrogenase C-terminal domain-like"/>
    <property type="match status" value="1"/>
</dbReference>
<keyword evidence="2 13" id="KW-0444">Lipid biosynthesis</keyword>
<dbReference type="GO" id="GO:0046168">
    <property type="term" value="P:glycerol-3-phosphate catabolic process"/>
    <property type="evidence" value="ECO:0007669"/>
    <property type="project" value="InterPro"/>
</dbReference>
<evidence type="ECO:0000256" key="2">
    <source>
        <dbReference type="ARBA" id="ARBA00022516"/>
    </source>
</evidence>
<feature type="binding site" evidence="16">
    <location>
        <begin position="7"/>
        <end position="12"/>
    </location>
    <ligand>
        <name>NAD(+)</name>
        <dbReference type="ChEBI" id="CHEBI:57540"/>
    </ligand>
</feature>
<feature type="binding site" evidence="13">
    <location>
        <position position="277"/>
    </location>
    <ligand>
        <name>NADPH</name>
        <dbReference type="ChEBI" id="CHEBI:57783"/>
    </ligand>
</feature>
<protein>
    <recommendedName>
        <fullName evidence="11 13">Glycerol-3-phosphate dehydrogenase [NAD(P)+]</fullName>
        <ecNumber evidence="10 13">1.1.1.94</ecNumber>
    </recommendedName>
    <alternativeName>
        <fullName evidence="13">NAD(P)(+)-dependent glycerol-3-phosphate dehydrogenase</fullName>
    </alternativeName>
    <alternativeName>
        <fullName evidence="12 13">NAD(P)H-dependent dihydroxyacetone-phosphate reductase</fullName>
    </alternativeName>
</protein>
<evidence type="ECO:0000256" key="7">
    <source>
        <dbReference type="ARBA" id="ARBA00023209"/>
    </source>
</evidence>
<evidence type="ECO:0000313" key="21">
    <source>
        <dbReference type="Proteomes" id="UP000366872"/>
    </source>
</evidence>
<dbReference type="InterPro" id="IPR036291">
    <property type="entry name" value="NAD(P)-bd_dom_sf"/>
</dbReference>
<keyword evidence="21" id="KW-1185">Reference proteome</keyword>
<evidence type="ECO:0000256" key="16">
    <source>
        <dbReference type="PIRSR" id="PIRSR000114-3"/>
    </source>
</evidence>
<evidence type="ECO:0000256" key="13">
    <source>
        <dbReference type="HAMAP-Rule" id="MF_00394"/>
    </source>
</evidence>
<feature type="binding site" evidence="13">
    <location>
        <position position="187"/>
    </location>
    <ligand>
        <name>sn-glycerol 3-phosphate</name>
        <dbReference type="ChEBI" id="CHEBI:57597"/>
    </ligand>
</feature>
<dbReference type="FunFam" id="3.40.50.720:FF:000019">
    <property type="entry name" value="Glycerol-3-phosphate dehydrogenase [NAD(P)+]"/>
    <property type="match status" value="1"/>
</dbReference>
<dbReference type="UniPathway" id="UPA00940"/>
<dbReference type="NCBIfam" id="NF000942">
    <property type="entry name" value="PRK00094.1-4"/>
    <property type="match status" value="1"/>
</dbReference>
<feature type="binding site" evidence="13">
    <location>
        <position position="275"/>
    </location>
    <ligand>
        <name>NADPH</name>
        <dbReference type="ChEBI" id="CHEBI:57783"/>
    </ligand>
</feature>
<evidence type="ECO:0000256" key="4">
    <source>
        <dbReference type="ARBA" id="ARBA00023002"/>
    </source>
</evidence>
<keyword evidence="4 13" id="KW-0560">Oxidoreductase</keyword>
<feature type="binding site" evidence="13">
    <location>
        <position position="252"/>
    </location>
    <ligand>
        <name>sn-glycerol 3-phosphate</name>
        <dbReference type="ChEBI" id="CHEBI:57597"/>
    </ligand>
</feature>
<dbReference type="Proteomes" id="UP000366872">
    <property type="component" value="Unassembled WGS sequence"/>
</dbReference>
<evidence type="ECO:0000256" key="10">
    <source>
        <dbReference type="ARBA" id="ARBA00066687"/>
    </source>
</evidence>
<keyword evidence="13" id="KW-0547">Nucleotide-binding</keyword>
<comment type="pathway">
    <text evidence="13">Membrane lipid metabolism; glycerophospholipid metabolism.</text>
</comment>
<dbReference type="HAMAP" id="MF_00394">
    <property type="entry name" value="NAD_Glyc3P_dehydrog"/>
    <property type="match status" value="1"/>
</dbReference>
<dbReference type="NCBIfam" id="NF000940">
    <property type="entry name" value="PRK00094.1-2"/>
    <property type="match status" value="1"/>
</dbReference>
<dbReference type="GO" id="GO:0051287">
    <property type="term" value="F:NAD binding"/>
    <property type="evidence" value="ECO:0007669"/>
    <property type="project" value="InterPro"/>
</dbReference>
<feature type="binding site" evidence="13">
    <location>
        <position position="251"/>
    </location>
    <ligand>
        <name>NADPH</name>
        <dbReference type="ChEBI" id="CHEBI:57783"/>
    </ligand>
</feature>
<feature type="binding site" evidence="15">
    <location>
        <position position="105"/>
    </location>
    <ligand>
        <name>substrate</name>
    </ligand>
</feature>
<dbReference type="PRINTS" id="PR00077">
    <property type="entry name" value="GPDHDRGNASE"/>
</dbReference>
<keyword evidence="13" id="KW-0963">Cytoplasm</keyword>
<feature type="binding site" evidence="13">
    <location>
        <position position="251"/>
    </location>
    <ligand>
        <name>sn-glycerol 3-phosphate</name>
        <dbReference type="ChEBI" id="CHEBI:57597"/>
    </ligand>
</feature>